<protein>
    <submittedName>
        <fullName evidence="1">Uncharacterized protein</fullName>
    </submittedName>
</protein>
<dbReference type="EMBL" id="CACRTU010000008">
    <property type="protein sequence ID" value="VYT73099.1"/>
    <property type="molecule type" value="Genomic_DNA"/>
</dbReference>
<dbReference type="RefSeq" id="WP_003429896.1">
    <property type="nucleotide sequence ID" value="NZ_CACRTU010000008.1"/>
</dbReference>
<organism evidence="1">
    <name type="scientific">Clostridium butyricum</name>
    <dbReference type="NCBI Taxonomy" id="1492"/>
    <lineage>
        <taxon>Bacteria</taxon>
        <taxon>Bacillati</taxon>
        <taxon>Bacillota</taxon>
        <taxon>Clostridia</taxon>
        <taxon>Eubacteriales</taxon>
        <taxon>Clostridiaceae</taxon>
        <taxon>Clostridium</taxon>
    </lineage>
</organism>
<accession>A0A6N2Z196</accession>
<gene>
    <name evidence="1" type="ORF">CBLFYP62_00598</name>
</gene>
<reference evidence="1" key="1">
    <citation type="submission" date="2019-11" db="EMBL/GenBank/DDBJ databases">
        <authorList>
            <person name="Feng L."/>
        </authorList>
    </citation>
    <scope>NUCLEOTIDE SEQUENCE</scope>
    <source>
        <strain evidence="1">CButyricumLFYP62</strain>
    </source>
</reference>
<dbReference type="AlphaFoldDB" id="A0A6N2Z196"/>
<name>A0A6N2Z196_CLOBU</name>
<sequence>MIYSLYSNTYKEMLKGEQLEKTYPTDKRKERIKELEVEIQRNIQMADTLSKINPLLAKNKAKERYLLEKEAESLRETLCMPTREELSTRIWAIVTSRLNNYRLQCITKLEYLEGIL</sequence>
<evidence type="ECO:0000313" key="1">
    <source>
        <dbReference type="EMBL" id="VYT73099.1"/>
    </source>
</evidence>
<proteinExistence type="predicted"/>